<dbReference type="InterPro" id="IPR036291">
    <property type="entry name" value="NAD(P)-bd_dom_sf"/>
</dbReference>
<comment type="caution">
    <text evidence="2">The sequence shown here is derived from an EMBL/GenBank/DDBJ whole genome shotgun (WGS) entry which is preliminary data.</text>
</comment>
<reference evidence="3" key="1">
    <citation type="journal article" date="2019" name="Int. J. Syst. Evol. Microbiol.">
        <title>The Global Catalogue of Microorganisms (GCM) 10K type strain sequencing project: providing services to taxonomists for standard genome sequencing and annotation.</title>
        <authorList>
            <consortium name="The Broad Institute Genomics Platform"/>
            <consortium name="The Broad Institute Genome Sequencing Center for Infectious Disease"/>
            <person name="Wu L."/>
            <person name="Ma J."/>
        </authorList>
    </citation>
    <scope>NUCLEOTIDE SEQUENCE [LARGE SCALE GENOMIC DNA]</scope>
    <source>
        <strain evidence="3">CGMCC 4.7396</strain>
    </source>
</reference>
<dbReference type="PANTHER" id="PTHR43162:SF1">
    <property type="entry name" value="PRESTALK A DIFFERENTIATION PROTEIN A"/>
    <property type="match status" value="1"/>
</dbReference>
<keyword evidence="3" id="KW-1185">Reference proteome</keyword>
<dbReference type="RefSeq" id="WP_387978515.1">
    <property type="nucleotide sequence ID" value="NZ_JBHRWO010000020.1"/>
</dbReference>
<protein>
    <submittedName>
        <fullName evidence="2">NAD(P)H-binding protein</fullName>
    </submittedName>
</protein>
<dbReference type="Pfam" id="PF05368">
    <property type="entry name" value="NmrA"/>
    <property type="match status" value="1"/>
</dbReference>
<feature type="domain" description="NmrA-like" evidence="1">
    <location>
        <begin position="5"/>
        <end position="265"/>
    </location>
</feature>
<accession>A0ABV7Q5J3</accession>
<dbReference type="Proteomes" id="UP001595712">
    <property type="component" value="Unassembled WGS sequence"/>
</dbReference>
<organism evidence="2 3">
    <name type="scientific">Glycomyces rhizosphaerae</name>
    <dbReference type="NCBI Taxonomy" id="2054422"/>
    <lineage>
        <taxon>Bacteria</taxon>
        <taxon>Bacillati</taxon>
        <taxon>Actinomycetota</taxon>
        <taxon>Actinomycetes</taxon>
        <taxon>Glycomycetales</taxon>
        <taxon>Glycomycetaceae</taxon>
        <taxon>Glycomyces</taxon>
    </lineage>
</organism>
<proteinExistence type="predicted"/>
<dbReference type="InterPro" id="IPR008030">
    <property type="entry name" value="NmrA-like"/>
</dbReference>
<dbReference type="EMBL" id="JBHRWO010000020">
    <property type="protein sequence ID" value="MFC3494613.1"/>
    <property type="molecule type" value="Genomic_DNA"/>
</dbReference>
<dbReference type="Gene3D" id="3.90.25.10">
    <property type="entry name" value="UDP-galactose 4-epimerase, domain 1"/>
    <property type="match status" value="1"/>
</dbReference>
<evidence type="ECO:0000313" key="2">
    <source>
        <dbReference type="EMBL" id="MFC3494613.1"/>
    </source>
</evidence>
<evidence type="ECO:0000259" key="1">
    <source>
        <dbReference type="Pfam" id="PF05368"/>
    </source>
</evidence>
<dbReference type="InterPro" id="IPR051604">
    <property type="entry name" value="Ergot_Alk_Oxidoreductase"/>
</dbReference>
<dbReference type="PANTHER" id="PTHR43162">
    <property type="match status" value="1"/>
</dbReference>
<evidence type="ECO:0000313" key="3">
    <source>
        <dbReference type="Proteomes" id="UP001595712"/>
    </source>
</evidence>
<dbReference type="Gene3D" id="3.40.50.720">
    <property type="entry name" value="NAD(P)-binding Rossmann-like Domain"/>
    <property type="match status" value="1"/>
</dbReference>
<dbReference type="SUPFAM" id="SSF51735">
    <property type="entry name" value="NAD(P)-binding Rossmann-fold domains"/>
    <property type="match status" value="1"/>
</dbReference>
<sequence length="283" mass="30211">MSIDNETILVTGATGKVGRRLTARLREAGHRVRAVSRSTDIPFDWQDATTWAAALDGVAAVYLIPPDEPIPAEAFVAAAEQAGVRRLVAQSGRRIQLLAEAAGVGPEVIGMYAAQEAVKASNLEWTVLQANNFNQNFSEGDMLPAILAGELFLPVEGTVEPFIDVDDIAAVAAAVLTEDGHHGKVYELSGPESLTFASAVEAIVKATGLHIAFQVVSAEDYAAALRAENLPEDLVFFLDEMYQFMRDGKMGDVADGVEQVLGRKPVAFADWASRTAEAGAWKA</sequence>
<gene>
    <name evidence="2" type="ORF">ACFO8M_19185</name>
</gene>
<name>A0ABV7Q5J3_9ACTN</name>